<reference evidence="2 3" key="1">
    <citation type="submission" date="2015-10" db="EMBL/GenBank/DDBJ databases">
        <title>Full genome of DAOMC 229536 Phialocephala scopiformis, a fungal endophyte of spruce producing the potent anti-insectan compound rugulosin.</title>
        <authorList>
            <consortium name="DOE Joint Genome Institute"/>
            <person name="Walker A.K."/>
            <person name="Frasz S.L."/>
            <person name="Seifert K.A."/>
            <person name="Miller J.D."/>
            <person name="Mondo S.J."/>
            <person name="Labutti K."/>
            <person name="Lipzen A."/>
            <person name="Dockter R."/>
            <person name="Kennedy M."/>
            <person name="Grigoriev I.V."/>
            <person name="Spatafora J.W."/>
        </authorList>
    </citation>
    <scope>NUCLEOTIDE SEQUENCE [LARGE SCALE GENOMIC DNA]</scope>
    <source>
        <strain evidence="2 3">CBS 120377</strain>
    </source>
</reference>
<sequence length="140" mass="15814">MISTPDQSTCTCPNRLLTITSFLLSTAIILCASIIIAAIFYATKRIRNSRIDPVDKYNRRMTRFVVEMKALVEIGSASPAAETYDETWGVRDHILFALNHIDDIEEGDEPPWVRKDMTVDVWMVELIHGIDVDLESGGRD</sequence>
<evidence type="ECO:0000313" key="3">
    <source>
        <dbReference type="Proteomes" id="UP000070700"/>
    </source>
</evidence>
<keyword evidence="1" id="KW-1133">Transmembrane helix</keyword>
<protein>
    <submittedName>
        <fullName evidence="2">Uncharacterized protein</fullName>
    </submittedName>
</protein>
<evidence type="ECO:0000256" key="1">
    <source>
        <dbReference type="SAM" id="Phobius"/>
    </source>
</evidence>
<proteinExistence type="predicted"/>
<dbReference type="RefSeq" id="XP_018072411.1">
    <property type="nucleotide sequence ID" value="XM_018213032.1"/>
</dbReference>
<keyword evidence="1" id="KW-0472">Membrane</keyword>
<dbReference type="KEGG" id="psco:LY89DRAFT_668249"/>
<keyword evidence="3" id="KW-1185">Reference proteome</keyword>
<dbReference type="GeneID" id="28822758"/>
<dbReference type="EMBL" id="KQ947413">
    <property type="protein sequence ID" value="KUJ18056.1"/>
    <property type="molecule type" value="Genomic_DNA"/>
</dbReference>
<evidence type="ECO:0000313" key="2">
    <source>
        <dbReference type="EMBL" id="KUJ18056.1"/>
    </source>
</evidence>
<accession>A0A194XD29</accession>
<dbReference type="Proteomes" id="UP000070700">
    <property type="component" value="Unassembled WGS sequence"/>
</dbReference>
<keyword evidence="1" id="KW-0812">Transmembrane</keyword>
<dbReference type="InParanoid" id="A0A194XD29"/>
<gene>
    <name evidence="2" type="ORF">LY89DRAFT_668249</name>
</gene>
<organism evidence="2 3">
    <name type="scientific">Mollisia scopiformis</name>
    <name type="common">Conifer needle endophyte fungus</name>
    <name type="synonym">Phialocephala scopiformis</name>
    <dbReference type="NCBI Taxonomy" id="149040"/>
    <lineage>
        <taxon>Eukaryota</taxon>
        <taxon>Fungi</taxon>
        <taxon>Dikarya</taxon>
        <taxon>Ascomycota</taxon>
        <taxon>Pezizomycotina</taxon>
        <taxon>Leotiomycetes</taxon>
        <taxon>Helotiales</taxon>
        <taxon>Mollisiaceae</taxon>
        <taxon>Mollisia</taxon>
    </lineage>
</organism>
<dbReference type="AlphaFoldDB" id="A0A194XD29"/>
<feature type="transmembrane region" description="Helical" evidence="1">
    <location>
        <begin position="22"/>
        <end position="42"/>
    </location>
</feature>
<name>A0A194XD29_MOLSC</name>